<dbReference type="InterPro" id="IPR011074">
    <property type="entry name" value="CRAL/TRIO_N_dom"/>
</dbReference>
<dbReference type="SMART" id="SM01100">
    <property type="entry name" value="CRAL_TRIO_N"/>
    <property type="match status" value="1"/>
</dbReference>
<feature type="domain" description="CRAL-TRIO" evidence="2">
    <location>
        <begin position="147"/>
        <end position="302"/>
    </location>
</feature>
<name>A0A1B8GVZ4_9PEZI</name>
<dbReference type="Gene3D" id="3.40.525.10">
    <property type="entry name" value="CRAL-TRIO lipid binding domain"/>
    <property type="match status" value="1"/>
</dbReference>
<accession>A0A1B8GVZ4</accession>
<dbReference type="InterPro" id="IPR036273">
    <property type="entry name" value="CRAL/TRIO_N_dom_sf"/>
</dbReference>
<reference evidence="3 4" key="1">
    <citation type="submission" date="2016-03" db="EMBL/GenBank/DDBJ databases">
        <title>Comparative genomics of Pseudogymnoascus destructans, the fungus causing white-nose syndrome of bats.</title>
        <authorList>
            <person name="Palmer J.M."/>
            <person name="Drees K.P."/>
            <person name="Foster J.T."/>
            <person name="Lindner D.L."/>
        </authorList>
    </citation>
    <scope>NUCLEOTIDE SEQUENCE [LARGE SCALE GENOMIC DNA]</scope>
    <source>
        <strain evidence="3 4">UAMH 10579</strain>
    </source>
</reference>
<organism evidence="3 4">
    <name type="scientific">Pseudogymnoascus verrucosus</name>
    <dbReference type="NCBI Taxonomy" id="342668"/>
    <lineage>
        <taxon>Eukaryota</taxon>
        <taxon>Fungi</taxon>
        <taxon>Dikarya</taxon>
        <taxon>Ascomycota</taxon>
        <taxon>Pezizomycotina</taxon>
        <taxon>Leotiomycetes</taxon>
        <taxon>Thelebolales</taxon>
        <taxon>Thelebolaceae</taxon>
        <taxon>Pseudogymnoascus</taxon>
    </lineage>
</organism>
<evidence type="ECO:0000259" key="2">
    <source>
        <dbReference type="PROSITE" id="PS50191"/>
    </source>
</evidence>
<dbReference type="Pfam" id="PF03765">
    <property type="entry name" value="CRAL_TRIO_N"/>
    <property type="match status" value="1"/>
</dbReference>
<evidence type="ECO:0000313" key="4">
    <source>
        <dbReference type="Proteomes" id="UP000091956"/>
    </source>
</evidence>
<dbReference type="AlphaFoldDB" id="A0A1B8GVZ4"/>
<dbReference type="GO" id="GO:0071944">
    <property type="term" value="C:cell periphery"/>
    <property type="evidence" value="ECO:0007669"/>
    <property type="project" value="UniProtKB-ARBA"/>
</dbReference>
<dbReference type="EMBL" id="KV460210">
    <property type="protein sequence ID" value="OBT99999.2"/>
    <property type="molecule type" value="Genomic_DNA"/>
</dbReference>
<evidence type="ECO:0000313" key="3">
    <source>
        <dbReference type="EMBL" id="OBT99999.2"/>
    </source>
</evidence>
<gene>
    <name evidence="3" type="ORF">VE01_01920</name>
</gene>
<dbReference type="SUPFAM" id="SSF52087">
    <property type="entry name" value="CRAL/TRIO domain"/>
    <property type="match status" value="1"/>
</dbReference>
<dbReference type="InterPro" id="IPR036865">
    <property type="entry name" value="CRAL-TRIO_dom_sf"/>
</dbReference>
<dbReference type="GeneID" id="28835306"/>
<proteinExistence type="predicted"/>
<dbReference type="Pfam" id="PF00650">
    <property type="entry name" value="CRAL_TRIO"/>
    <property type="match status" value="1"/>
</dbReference>
<keyword evidence="4" id="KW-1185">Reference proteome</keyword>
<dbReference type="PANTHER" id="PTHR45824">
    <property type="entry name" value="GH16843P"/>
    <property type="match status" value="1"/>
</dbReference>
<protein>
    <recommendedName>
        <fullName evidence="2">CRAL-TRIO domain-containing protein</fullName>
    </recommendedName>
</protein>
<dbReference type="FunFam" id="3.40.525.10:FF:000013">
    <property type="entry name" value="Phosphatidylinositol transfer protein PDR16"/>
    <property type="match status" value="1"/>
</dbReference>
<dbReference type="GO" id="GO:0008289">
    <property type="term" value="F:lipid binding"/>
    <property type="evidence" value="ECO:0007669"/>
    <property type="project" value="UniProtKB-ARBA"/>
</dbReference>
<dbReference type="Proteomes" id="UP000091956">
    <property type="component" value="Unassembled WGS sequence"/>
</dbReference>
<dbReference type="CDD" id="cd00170">
    <property type="entry name" value="SEC14"/>
    <property type="match status" value="1"/>
</dbReference>
<evidence type="ECO:0000256" key="1">
    <source>
        <dbReference type="SAM" id="MobiDB-lite"/>
    </source>
</evidence>
<feature type="compositionally biased region" description="Low complexity" evidence="1">
    <location>
        <begin position="398"/>
        <end position="410"/>
    </location>
</feature>
<reference evidence="4" key="2">
    <citation type="journal article" date="2018" name="Nat. Commun.">
        <title>Extreme sensitivity to ultraviolet light in the fungal pathogen causing white-nose syndrome of bats.</title>
        <authorList>
            <person name="Palmer J.M."/>
            <person name="Drees K.P."/>
            <person name="Foster J.T."/>
            <person name="Lindner D.L."/>
        </authorList>
    </citation>
    <scope>NUCLEOTIDE SEQUENCE [LARGE SCALE GENOMIC DNA]</scope>
    <source>
        <strain evidence="4">UAMH 10579</strain>
    </source>
</reference>
<dbReference type="RefSeq" id="XP_018133732.2">
    <property type="nucleotide sequence ID" value="XM_018271435.2"/>
</dbReference>
<sequence length="424" mass="46573">MSATMPETPVAAAGENQIEEKVAALDITQGQTTSVAASLRAKPDGAVKTPFVDPVPSAKPKEAVALTADQEAKYEEVLATVKTWTEIPSTKGKEGPIVDEEIMWLTRDCILRYLRATKWQPAEAAKRLLSTLTWRREFGLLELTPDHISPENETGKQIILGFDDEARPCHYLNPGRQNTESSHRQVEHLAYMLERVIDMMVPGQESICLLINFKSSKSRSNTSPPFAIAREVLNILQTHYPERLGRAALINIPFVVNMFLKLIMPFVDPLTREKLHFNEDLTKFVPKEQLWTDVGGAVEFEYDHEAYWPALNDLCKEKASERRVRWEAAGKHYGESELYLKGGDVPSLGQKVEPEVAVEAAAPVAAVAPEAAVEAVAPAAPVVPEAAIEAKTAVAPEAAVEAETPVAPAAGIENQKPETKETQA</sequence>
<dbReference type="PROSITE" id="PS50191">
    <property type="entry name" value="CRAL_TRIO"/>
    <property type="match status" value="1"/>
</dbReference>
<dbReference type="SMART" id="SM00516">
    <property type="entry name" value="SEC14"/>
    <property type="match status" value="1"/>
</dbReference>
<dbReference type="GO" id="GO:0008526">
    <property type="term" value="F:phosphatidylinositol transfer activity"/>
    <property type="evidence" value="ECO:0007669"/>
    <property type="project" value="TreeGrafter"/>
</dbReference>
<dbReference type="PANTHER" id="PTHR45824:SF29">
    <property type="entry name" value="GH16843P"/>
    <property type="match status" value="1"/>
</dbReference>
<dbReference type="STRING" id="342668.A0A1B8GVZ4"/>
<feature type="region of interest" description="Disordered" evidence="1">
    <location>
        <begin position="398"/>
        <end position="424"/>
    </location>
</feature>
<dbReference type="InterPro" id="IPR052578">
    <property type="entry name" value="PI_Transfer_CRAL-TRIO"/>
</dbReference>
<dbReference type="SUPFAM" id="SSF46938">
    <property type="entry name" value="CRAL/TRIO N-terminal domain"/>
    <property type="match status" value="1"/>
</dbReference>
<feature type="compositionally biased region" description="Basic and acidic residues" evidence="1">
    <location>
        <begin position="415"/>
        <end position="424"/>
    </location>
</feature>
<dbReference type="InterPro" id="IPR001251">
    <property type="entry name" value="CRAL-TRIO_dom"/>
</dbReference>